<feature type="domain" description="CRISPR type III-associated protein" evidence="2">
    <location>
        <begin position="11"/>
        <end position="198"/>
    </location>
</feature>
<feature type="domain" description="CRISPR type III-associated protein" evidence="2">
    <location>
        <begin position="298"/>
        <end position="463"/>
    </location>
</feature>
<name>A0A934J424_9BACL</name>
<keyword evidence="4" id="KW-1185">Reference proteome</keyword>
<evidence type="ECO:0000256" key="1">
    <source>
        <dbReference type="ARBA" id="ARBA00023118"/>
    </source>
</evidence>
<dbReference type="PANTHER" id="PTHR35579:SF6">
    <property type="entry name" value="DUF324 DOMAIN-CONTAINING PROTEIN"/>
    <property type="match status" value="1"/>
</dbReference>
<sequence length="518" mass="57607">MNEKHIYYLKLTAKSAAYFGGRKSEELLKNASGKPFITGNSIGGALRAYLRQIGESEHAILNFMGGVLEHDKRESTDNEPGHSHSDIRSGEFVESRLYISDGIIESASGTASHGIVRKDGTAVDPGYGTALNHHKYKFDYLESGFTLSFRIECDVEPLHNGLLDTDAIQSLIRKWVTGIHSGKLTFGGKKSTGFGQFEVLTLERNIFKFDDLESLDDFIFTHPEHHTGKEKLDADEWAKPVDKTANNIDNQIVFSLAGSFPYGVYQSFTDDTARKDMKGSSGSNQQTTAKVTGLLHNSSEYFIPATSMKGLLRNEVRLLLLRMLADNQSADIQMKVDNICAEMFGSKEQTGKLIVEDMRLAKANAFPVEINRPLRKAQKVLEEVKSTLPIYNKIDRLTGGVLAAALKHQNEIQGEAKWNIKLRTDTNPQEQTPYLFPIIYVLRKIGSGKIPVGGRTVIGLGQFMGDNTVVSGNGWSCELNNTNALDTDSLVWLESSYNHFKTWLECRIDLLREGEGDL</sequence>
<reference evidence="3" key="1">
    <citation type="submission" date="2020-12" db="EMBL/GenBank/DDBJ databases">
        <authorList>
            <person name="Huq M.A."/>
        </authorList>
    </citation>
    <scope>NUCLEOTIDE SEQUENCE</scope>
    <source>
        <strain evidence="3">MAHUQ-46</strain>
    </source>
</reference>
<dbReference type="RefSeq" id="WP_199017459.1">
    <property type="nucleotide sequence ID" value="NZ_JAELUP010000003.1"/>
</dbReference>
<dbReference type="Pfam" id="PF03787">
    <property type="entry name" value="RAMPs"/>
    <property type="match status" value="2"/>
</dbReference>
<dbReference type="InterPro" id="IPR005537">
    <property type="entry name" value="RAMP_III_fam"/>
</dbReference>
<evidence type="ECO:0000313" key="3">
    <source>
        <dbReference type="EMBL" id="MBJ6359932.1"/>
    </source>
</evidence>
<keyword evidence="1" id="KW-0051">Antiviral defense</keyword>
<dbReference type="PANTHER" id="PTHR35579">
    <property type="entry name" value="CRISPR SYSTEM CMS ENDORIBONUCLEASE CSM3"/>
    <property type="match status" value="1"/>
</dbReference>
<dbReference type="EMBL" id="JAELUP010000003">
    <property type="protein sequence ID" value="MBJ6359932.1"/>
    <property type="molecule type" value="Genomic_DNA"/>
</dbReference>
<proteinExistence type="predicted"/>
<protein>
    <recommendedName>
        <fullName evidence="2">CRISPR type III-associated protein domain-containing protein</fullName>
    </recommendedName>
</protein>
<organism evidence="3 4">
    <name type="scientific">Paenibacillus roseus</name>
    <dbReference type="NCBI Taxonomy" id="2798579"/>
    <lineage>
        <taxon>Bacteria</taxon>
        <taxon>Bacillati</taxon>
        <taxon>Bacillota</taxon>
        <taxon>Bacilli</taxon>
        <taxon>Bacillales</taxon>
        <taxon>Paenibacillaceae</taxon>
        <taxon>Paenibacillus</taxon>
    </lineage>
</organism>
<dbReference type="Proteomes" id="UP000640274">
    <property type="component" value="Unassembled WGS sequence"/>
</dbReference>
<dbReference type="CDD" id="cd09726">
    <property type="entry name" value="RAMP_I_III"/>
    <property type="match status" value="2"/>
</dbReference>
<comment type="caution">
    <text evidence="3">The sequence shown here is derived from an EMBL/GenBank/DDBJ whole genome shotgun (WGS) entry which is preliminary data.</text>
</comment>
<evidence type="ECO:0000259" key="2">
    <source>
        <dbReference type="Pfam" id="PF03787"/>
    </source>
</evidence>
<evidence type="ECO:0000313" key="4">
    <source>
        <dbReference type="Proteomes" id="UP000640274"/>
    </source>
</evidence>
<accession>A0A934J424</accession>
<dbReference type="GO" id="GO:0051607">
    <property type="term" value="P:defense response to virus"/>
    <property type="evidence" value="ECO:0007669"/>
    <property type="project" value="UniProtKB-KW"/>
</dbReference>
<dbReference type="AlphaFoldDB" id="A0A934J424"/>
<gene>
    <name evidence="3" type="ORF">JFN88_01170</name>
</gene>
<dbReference type="InterPro" id="IPR052216">
    <property type="entry name" value="CRISPR_Csm3_endoribonuclease"/>
</dbReference>